<dbReference type="SUPFAM" id="SSF56300">
    <property type="entry name" value="Metallo-dependent phosphatases"/>
    <property type="match status" value="1"/>
</dbReference>
<keyword evidence="1" id="KW-0812">Transmembrane</keyword>
<dbReference type="InterPro" id="IPR029052">
    <property type="entry name" value="Metallo-depent_PP-like"/>
</dbReference>
<feature type="transmembrane region" description="Helical" evidence="1">
    <location>
        <begin position="6"/>
        <end position="23"/>
    </location>
</feature>
<dbReference type="RefSeq" id="WP_307397692.1">
    <property type="nucleotide sequence ID" value="NZ_BAAADK010000020.1"/>
</dbReference>
<feature type="domain" description="Calcineurin-like phosphoesterase" evidence="2">
    <location>
        <begin position="49"/>
        <end position="206"/>
    </location>
</feature>
<keyword evidence="4" id="KW-1185">Reference proteome</keyword>
<dbReference type="EMBL" id="JAUSTY010000025">
    <property type="protein sequence ID" value="MDQ0168158.1"/>
    <property type="molecule type" value="Genomic_DNA"/>
</dbReference>
<keyword evidence="1" id="KW-0472">Membrane</keyword>
<organism evidence="3 4">
    <name type="scientific">Caldalkalibacillus horti</name>
    <dbReference type="NCBI Taxonomy" id="77523"/>
    <lineage>
        <taxon>Bacteria</taxon>
        <taxon>Bacillati</taxon>
        <taxon>Bacillota</taxon>
        <taxon>Bacilli</taxon>
        <taxon>Bacillales</taxon>
        <taxon>Bacillaceae</taxon>
        <taxon>Caldalkalibacillus</taxon>
    </lineage>
</organism>
<evidence type="ECO:0000256" key="1">
    <source>
        <dbReference type="SAM" id="Phobius"/>
    </source>
</evidence>
<sequence>MFTFIMIGLSICLLGLGLIYVMYKKAKNLKLRQQEITVDGWPQGFDGVNFLFISDLHREVISEEMKEKLKGLAIDVVLIGGDLTEKGASLDVVKQHVQFFTSLAPTYFVWGNHDYEADDRELDLLLQLSGVHILDNRAISFEAGEDRLWLLGVDDLSRNRAQLHYALLDIEQSPGFRIVLAHDPKIVLSIEKEHQIGLVFSGHTHGGQIRIPFIGSKIFGAFYSKYSAGFYPFKEKGLTLFISQGAGTSHIPLRLGTESELHLFTIRSK</sequence>
<dbReference type="Proteomes" id="UP001235840">
    <property type="component" value="Unassembled WGS sequence"/>
</dbReference>
<name>A0ABT9W4J1_9BACI</name>
<dbReference type="InterPro" id="IPR004843">
    <property type="entry name" value="Calcineurin-like_PHP"/>
</dbReference>
<keyword evidence="1" id="KW-1133">Transmembrane helix</keyword>
<dbReference type="PANTHER" id="PTHR31302:SF32">
    <property type="entry name" value="PHOSPHOESTERASE"/>
    <property type="match status" value="1"/>
</dbReference>
<protein>
    <submittedName>
        <fullName evidence="3">MPP superfamily phosphohydrolase</fullName>
    </submittedName>
</protein>
<comment type="caution">
    <text evidence="3">The sequence shown here is derived from an EMBL/GenBank/DDBJ whole genome shotgun (WGS) entry which is preliminary data.</text>
</comment>
<proteinExistence type="predicted"/>
<evidence type="ECO:0000313" key="3">
    <source>
        <dbReference type="EMBL" id="MDQ0168158.1"/>
    </source>
</evidence>
<dbReference type="Pfam" id="PF00149">
    <property type="entry name" value="Metallophos"/>
    <property type="match status" value="1"/>
</dbReference>
<reference evidence="3 4" key="1">
    <citation type="submission" date="2023-07" db="EMBL/GenBank/DDBJ databases">
        <title>Genomic Encyclopedia of Type Strains, Phase IV (KMG-IV): sequencing the most valuable type-strain genomes for metagenomic binning, comparative biology and taxonomic classification.</title>
        <authorList>
            <person name="Goeker M."/>
        </authorList>
    </citation>
    <scope>NUCLEOTIDE SEQUENCE [LARGE SCALE GENOMIC DNA]</scope>
    <source>
        <strain evidence="3 4">DSM 12751</strain>
    </source>
</reference>
<evidence type="ECO:0000313" key="4">
    <source>
        <dbReference type="Proteomes" id="UP001235840"/>
    </source>
</evidence>
<accession>A0ABT9W4J1</accession>
<gene>
    <name evidence="3" type="ORF">J2S11_004110</name>
</gene>
<dbReference type="InterPro" id="IPR051158">
    <property type="entry name" value="Metallophosphoesterase_sf"/>
</dbReference>
<evidence type="ECO:0000259" key="2">
    <source>
        <dbReference type="Pfam" id="PF00149"/>
    </source>
</evidence>
<dbReference type="Gene3D" id="3.60.21.10">
    <property type="match status" value="1"/>
</dbReference>
<dbReference type="PANTHER" id="PTHR31302">
    <property type="entry name" value="TRANSMEMBRANE PROTEIN WITH METALLOPHOSPHOESTERASE DOMAIN-RELATED"/>
    <property type="match status" value="1"/>
</dbReference>